<keyword evidence="1" id="KW-0732">Signal</keyword>
<name>A0A914XT69_9BILA</name>
<feature type="chain" id="PRO_5036744961" evidence="1">
    <location>
        <begin position="24"/>
        <end position="179"/>
    </location>
</feature>
<dbReference type="Proteomes" id="UP000887577">
    <property type="component" value="Unplaced"/>
</dbReference>
<dbReference type="WBParaSite" id="PSU_v2.g11159.t1">
    <property type="protein sequence ID" value="PSU_v2.g11159.t1"/>
    <property type="gene ID" value="PSU_v2.g11159"/>
</dbReference>
<evidence type="ECO:0000313" key="3">
    <source>
        <dbReference type="WBParaSite" id="PSU_v2.g11159.t1"/>
    </source>
</evidence>
<organism evidence="2 3">
    <name type="scientific">Panagrolaimus superbus</name>
    <dbReference type="NCBI Taxonomy" id="310955"/>
    <lineage>
        <taxon>Eukaryota</taxon>
        <taxon>Metazoa</taxon>
        <taxon>Ecdysozoa</taxon>
        <taxon>Nematoda</taxon>
        <taxon>Chromadorea</taxon>
        <taxon>Rhabditida</taxon>
        <taxon>Tylenchina</taxon>
        <taxon>Panagrolaimomorpha</taxon>
        <taxon>Panagrolaimoidea</taxon>
        <taxon>Panagrolaimidae</taxon>
        <taxon>Panagrolaimus</taxon>
    </lineage>
</organism>
<evidence type="ECO:0000256" key="1">
    <source>
        <dbReference type="SAM" id="SignalP"/>
    </source>
</evidence>
<sequence>MSLPYNFVFGLVFSTILFIGSTALPTAHHNIDGIEFDIALNEELIIAASPGYRANIYYCKIVNPATNECEPDIMESLADLGVAFTGWYENPKWINKMNVIVLNPLVSNNFLFDVLTFGFPCYSTYYENMTHFKVAIFVGDVIGENNFIGFSAIFEDVNDQCKEHRPTAWHGPGPDDFLR</sequence>
<proteinExistence type="predicted"/>
<accession>A0A914XT69</accession>
<protein>
    <submittedName>
        <fullName evidence="3">Uncharacterized protein</fullName>
    </submittedName>
</protein>
<feature type="signal peptide" evidence="1">
    <location>
        <begin position="1"/>
        <end position="23"/>
    </location>
</feature>
<keyword evidence="2" id="KW-1185">Reference proteome</keyword>
<reference evidence="3" key="1">
    <citation type="submission" date="2022-11" db="UniProtKB">
        <authorList>
            <consortium name="WormBaseParasite"/>
        </authorList>
    </citation>
    <scope>IDENTIFICATION</scope>
</reference>
<evidence type="ECO:0000313" key="2">
    <source>
        <dbReference type="Proteomes" id="UP000887577"/>
    </source>
</evidence>
<dbReference type="AlphaFoldDB" id="A0A914XT69"/>